<feature type="domain" description="Peptidase M20 dimerisation" evidence="2">
    <location>
        <begin position="169"/>
        <end position="258"/>
    </location>
</feature>
<evidence type="ECO:0000313" key="3">
    <source>
        <dbReference type="EMBL" id="ADI00733.1"/>
    </source>
</evidence>
<dbReference type="InterPro" id="IPR017439">
    <property type="entry name" value="Amidohydrolase"/>
</dbReference>
<evidence type="ECO:0000256" key="1">
    <source>
        <dbReference type="PIRNR" id="PIRNR037226"/>
    </source>
</evidence>
<dbReference type="HOGENOM" id="CLU_031812_1_0_9"/>
<name>D6Y1E6_BACIE</name>
<dbReference type="Gene3D" id="3.40.630.10">
    <property type="entry name" value="Zn peptidases"/>
    <property type="match status" value="1"/>
</dbReference>
<dbReference type="OrthoDB" id="9781032at2"/>
<dbReference type="eggNOG" id="COG1473">
    <property type="taxonomic scope" value="Bacteria"/>
</dbReference>
<dbReference type="PANTHER" id="PTHR30575:SF0">
    <property type="entry name" value="XAA-ARG DIPEPTIDASE"/>
    <property type="match status" value="1"/>
</dbReference>
<evidence type="ECO:0000259" key="2">
    <source>
        <dbReference type="Pfam" id="PF07687"/>
    </source>
</evidence>
<dbReference type="InterPro" id="IPR036264">
    <property type="entry name" value="Bact_exopeptidase_dim_dom"/>
</dbReference>
<dbReference type="GO" id="GO:0071713">
    <property type="term" value="F:para-aminobenzoyl-glutamate hydrolase activity"/>
    <property type="evidence" value="ECO:0007669"/>
    <property type="project" value="TreeGrafter"/>
</dbReference>
<dbReference type="GO" id="GO:0016805">
    <property type="term" value="F:dipeptidase activity"/>
    <property type="evidence" value="ECO:0007669"/>
    <property type="project" value="InterPro"/>
</dbReference>
<dbReference type="STRING" id="439292.Bsel_3251"/>
<dbReference type="EMBL" id="CP001791">
    <property type="protein sequence ID" value="ADI00733.1"/>
    <property type="molecule type" value="Genomic_DNA"/>
</dbReference>
<dbReference type="AlphaFoldDB" id="D6Y1E6"/>
<keyword evidence="4" id="KW-1185">Reference proteome</keyword>
<dbReference type="PANTHER" id="PTHR30575">
    <property type="entry name" value="PEPTIDASE M20"/>
    <property type="match status" value="1"/>
</dbReference>
<dbReference type="MEROPS" id="M20.019"/>
<comment type="similarity">
    <text evidence="1">Belongs to the peptidase M20A family.</text>
</comment>
<dbReference type="Pfam" id="PF01546">
    <property type="entry name" value="Peptidase_M20"/>
    <property type="match status" value="1"/>
</dbReference>
<dbReference type="Gene3D" id="3.30.70.360">
    <property type="match status" value="1"/>
</dbReference>
<dbReference type="NCBIfam" id="TIGR01891">
    <property type="entry name" value="amidohydrolases"/>
    <property type="match status" value="1"/>
</dbReference>
<sequence length="388" mass="41616">MDIKDIIRNIEARREAWYTVSQAIGHRPELGNEEFFAQQTLTEALRNEGFQVTEGVADTPTSFEAVYDSGNNGPHIGYMSEYDALPDIGHACGHNLIGTQSIAAAVALKEAVDTYGGAVYVYGTPAEETNGAKVTMADAGLFDHLDAAMMAHPASDYVRSGSSQAMDAIELRFYGKSAHAAAAPEQGINALDAVIQTFNGINALRQHIPSHARIHGVIPDGGTAANVVPDYASARFYVRASDRATTDQLADKLHRTAKGAALATGARLETSNYEFSYDEMRTNGPLSDLFTDSLVSLGIPETEILTDRDGTGSIDMGNVSLRCPAIHPYVKISDTAVNGHTHEFREAALSDRGFEGMMTGAKALALTGFKLLSDPASLQAVKQEFQKK</sequence>
<dbReference type="InterPro" id="IPR017144">
    <property type="entry name" value="Xaa-Arg_dipeptidase"/>
</dbReference>
<dbReference type="GO" id="GO:0046657">
    <property type="term" value="P:folic acid catabolic process"/>
    <property type="evidence" value="ECO:0007669"/>
    <property type="project" value="TreeGrafter"/>
</dbReference>
<dbReference type="CDD" id="cd03887">
    <property type="entry name" value="M20_Acy1L2"/>
    <property type="match status" value="1"/>
</dbReference>
<evidence type="ECO:0000313" key="4">
    <source>
        <dbReference type="Proteomes" id="UP000000271"/>
    </source>
</evidence>
<dbReference type="InterPro" id="IPR052030">
    <property type="entry name" value="Peptidase_M20/M20A_hydrolases"/>
</dbReference>
<dbReference type="SUPFAM" id="SSF53187">
    <property type="entry name" value="Zn-dependent exopeptidases"/>
    <property type="match status" value="1"/>
</dbReference>
<proteinExistence type="inferred from homology"/>
<dbReference type="FunFam" id="3.30.70.360:FF:000004">
    <property type="entry name" value="Peptidase M20 domain-containing protein 2"/>
    <property type="match status" value="1"/>
</dbReference>
<organism evidence="3 4">
    <name type="scientific">Bacillus selenitireducens (strain ATCC 700615 / DSM 15326 / MLS10)</name>
    <dbReference type="NCBI Taxonomy" id="439292"/>
    <lineage>
        <taxon>Bacteria</taxon>
        <taxon>Bacillati</taxon>
        <taxon>Bacillota</taxon>
        <taxon>Bacilli</taxon>
        <taxon>Bacillales</taxon>
        <taxon>Bacillaceae</taxon>
        <taxon>Salisediminibacterium</taxon>
    </lineage>
</organism>
<dbReference type="SUPFAM" id="SSF55031">
    <property type="entry name" value="Bacterial exopeptidase dimerisation domain"/>
    <property type="match status" value="1"/>
</dbReference>
<dbReference type="GO" id="GO:0005737">
    <property type="term" value="C:cytoplasm"/>
    <property type="evidence" value="ECO:0007669"/>
    <property type="project" value="TreeGrafter"/>
</dbReference>
<accession>D6Y1E6</accession>
<dbReference type="InterPro" id="IPR002933">
    <property type="entry name" value="Peptidase_M20"/>
</dbReference>
<dbReference type="KEGG" id="bse:Bsel_3251"/>
<dbReference type="Pfam" id="PF07687">
    <property type="entry name" value="M20_dimer"/>
    <property type="match status" value="1"/>
</dbReference>
<reference evidence="3" key="1">
    <citation type="submission" date="2009-10" db="EMBL/GenBank/DDBJ databases">
        <title>Complete sequence of Bacillus selenitireducens MLS10.</title>
        <authorList>
            <consortium name="US DOE Joint Genome Institute"/>
            <person name="Lucas S."/>
            <person name="Copeland A."/>
            <person name="Lapidus A."/>
            <person name="Glavina del Rio T."/>
            <person name="Dalin E."/>
            <person name="Tice H."/>
            <person name="Bruce D."/>
            <person name="Goodwin L."/>
            <person name="Pitluck S."/>
            <person name="Sims D."/>
            <person name="Brettin T."/>
            <person name="Detter J.C."/>
            <person name="Han C."/>
            <person name="Larimer F."/>
            <person name="Land M."/>
            <person name="Hauser L."/>
            <person name="Kyrpides N."/>
            <person name="Ovchinnikova G."/>
            <person name="Stolz J."/>
        </authorList>
    </citation>
    <scope>NUCLEOTIDE SEQUENCE [LARGE SCALE GENOMIC DNA]</scope>
    <source>
        <strain evidence="3">MLS10</strain>
    </source>
</reference>
<dbReference type="PIRSF" id="PIRSF037226">
    <property type="entry name" value="Amidohydrolase_ACY1L2_prd"/>
    <property type="match status" value="1"/>
</dbReference>
<protein>
    <recommendedName>
        <fullName evidence="1">Peptidase M20 domain-containing protein 2</fullName>
    </recommendedName>
</protein>
<dbReference type="InterPro" id="IPR011650">
    <property type="entry name" value="Peptidase_M20_dimer"/>
</dbReference>
<gene>
    <name evidence="3" type="ordered locus">Bsel_3251</name>
</gene>
<dbReference type="RefSeq" id="WP_013174137.1">
    <property type="nucleotide sequence ID" value="NC_014219.1"/>
</dbReference>
<dbReference type="Proteomes" id="UP000000271">
    <property type="component" value="Chromosome"/>
</dbReference>